<dbReference type="AlphaFoldDB" id="A0AAJ2NTG3"/>
<name>A0AAJ2NTG3_ALKPS</name>
<dbReference type="EMBL" id="JAWJAY010001143">
    <property type="protein sequence ID" value="MDV2888238.1"/>
    <property type="molecule type" value="Genomic_DNA"/>
</dbReference>
<evidence type="ECO:0000313" key="3">
    <source>
        <dbReference type="EMBL" id="MDV2888238.1"/>
    </source>
</evidence>
<organism evidence="3 4">
    <name type="scientific">Alkalihalophilus pseudofirmus</name>
    <name type="common">Bacillus pseudofirmus</name>
    <dbReference type="NCBI Taxonomy" id="79885"/>
    <lineage>
        <taxon>Bacteria</taxon>
        <taxon>Bacillati</taxon>
        <taxon>Bacillota</taxon>
        <taxon>Bacilli</taxon>
        <taxon>Bacillales</taxon>
        <taxon>Bacillaceae</taxon>
        <taxon>Alkalihalophilus</taxon>
    </lineage>
</organism>
<keyword evidence="1" id="KW-0732">Signal</keyword>
<feature type="non-terminal residue" evidence="3">
    <location>
        <position position="1"/>
    </location>
</feature>
<feature type="domain" description="Peptidoglycan hydrolase PcsB coiled-coil" evidence="2">
    <location>
        <begin position="10"/>
        <end position="83"/>
    </location>
</feature>
<protein>
    <submittedName>
        <fullName evidence="3">Peptidase M23</fullName>
    </submittedName>
</protein>
<dbReference type="Proteomes" id="UP001285636">
    <property type="component" value="Unassembled WGS sequence"/>
</dbReference>
<comment type="caution">
    <text evidence="3">The sequence shown here is derived from an EMBL/GenBank/DDBJ whole genome shotgun (WGS) entry which is preliminary data.</text>
</comment>
<evidence type="ECO:0000256" key="1">
    <source>
        <dbReference type="ARBA" id="ARBA00022729"/>
    </source>
</evidence>
<reference evidence="3" key="1">
    <citation type="submission" date="2023-10" db="EMBL/GenBank/DDBJ databases">
        <title>Screening of Alkalihalophilus pseudofirmusBZ-TG-HK211 and Its Alleviation of Salt Stress on Rapeseed Growth.</title>
        <authorList>
            <person name="Zhao B."/>
            <person name="Guo T."/>
        </authorList>
    </citation>
    <scope>NUCLEOTIDE SEQUENCE</scope>
    <source>
        <strain evidence="3">BZ-TG-HK211</strain>
    </source>
</reference>
<evidence type="ECO:0000313" key="4">
    <source>
        <dbReference type="Proteomes" id="UP001285636"/>
    </source>
</evidence>
<dbReference type="InterPro" id="IPR057309">
    <property type="entry name" value="PcsB_CC"/>
</dbReference>
<dbReference type="Gene3D" id="6.10.250.3150">
    <property type="match status" value="1"/>
</dbReference>
<feature type="non-terminal residue" evidence="3">
    <location>
        <position position="83"/>
    </location>
</feature>
<accession>A0AAJ2NTG3</accession>
<dbReference type="Pfam" id="PF24568">
    <property type="entry name" value="CC_PcsB"/>
    <property type="match status" value="1"/>
</dbReference>
<sequence length="83" mass="9638">AEINKLQAVIKIIQERMQKRSDLLKERARNYQENVVVNYLDVLLGAHSFSDFIDRTTAVATLLNADQEILRQHEADKKELETK</sequence>
<evidence type="ECO:0000259" key="2">
    <source>
        <dbReference type="Pfam" id="PF24568"/>
    </source>
</evidence>
<gene>
    <name evidence="3" type="ORF">RYX45_24055</name>
</gene>
<proteinExistence type="predicted"/>
<dbReference type="RefSeq" id="WP_369293418.1">
    <property type="nucleotide sequence ID" value="NZ_JAWJAY010001143.1"/>
</dbReference>